<dbReference type="GO" id="GO:0040029">
    <property type="term" value="P:epigenetic regulation of gene expression"/>
    <property type="evidence" value="ECO:0007669"/>
    <property type="project" value="TreeGrafter"/>
</dbReference>
<dbReference type="GO" id="GO:0004407">
    <property type="term" value="F:histone deacetylase activity"/>
    <property type="evidence" value="ECO:0007669"/>
    <property type="project" value="TreeGrafter"/>
</dbReference>
<dbReference type="AlphaFoldDB" id="A0A3B0YKV6"/>
<accession>A0A3B0YKV6</accession>
<dbReference type="PANTHER" id="PTHR10625:SF10">
    <property type="entry name" value="HISTONE DEACETYLASE HDAC1"/>
    <property type="match status" value="1"/>
</dbReference>
<dbReference type="EMBL" id="UOFL01000222">
    <property type="protein sequence ID" value="VAW81588.1"/>
    <property type="molecule type" value="Genomic_DNA"/>
</dbReference>
<dbReference type="UniPathway" id="UPA00040"/>
<protein>
    <recommendedName>
        <fullName evidence="2">Acetoin utilization protein AcuC</fullName>
    </recommendedName>
</protein>
<dbReference type="InterPro" id="IPR023801">
    <property type="entry name" value="His_deacetylse_dom"/>
</dbReference>
<reference evidence="5" key="1">
    <citation type="submission" date="2018-06" db="EMBL/GenBank/DDBJ databases">
        <authorList>
            <person name="Zhirakovskaya E."/>
        </authorList>
    </citation>
    <scope>NUCLEOTIDE SEQUENCE</scope>
</reference>
<evidence type="ECO:0000256" key="2">
    <source>
        <dbReference type="ARBA" id="ARBA00020218"/>
    </source>
</evidence>
<name>A0A3B0YKV6_9ZZZZ</name>
<evidence type="ECO:0000313" key="5">
    <source>
        <dbReference type="EMBL" id="VAW81588.1"/>
    </source>
</evidence>
<dbReference type="PRINTS" id="PR01270">
    <property type="entry name" value="HDASUPER"/>
</dbReference>
<proteinExistence type="predicted"/>
<evidence type="ECO:0000256" key="1">
    <source>
        <dbReference type="ARBA" id="ARBA00005101"/>
    </source>
</evidence>
<evidence type="ECO:0000259" key="4">
    <source>
        <dbReference type="Pfam" id="PF00850"/>
    </source>
</evidence>
<sequence>MEYSKYKSKMAVYVGDELAAYNFGEAHPFSPARHDAFYNQFSDSGMDEHDGVQMLAPVLATREEIALFHEEQYIDKVIAQSATGEGYLDCGDTPAVKGIYTPVRYVVGSTLDAVHKIMAGEYSQAFIPIAGLHHARRESASGFCVFNDCGVAIEVLRSQYNLCCVAYIDIDAHHGDGVFYAYQADPFVIFADIHEDGAYLYPGTGRESEVGLGEAKGYKLNIAMKPGADDKAMLHRWPEIEALLRQHKPEFIIFQCGADSVEGDPLTHMSFSEQSHAYAAQRLVALANEFGHGRVLALGGGGYNLDNIAKTWCAVVEAILSV</sequence>
<dbReference type="InterPro" id="IPR000286">
    <property type="entry name" value="HDACs"/>
</dbReference>
<dbReference type="CDD" id="cd09994">
    <property type="entry name" value="HDAC_AcuC_like"/>
    <property type="match status" value="1"/>
</dbReference>
<keyword evidence="3" id="KW-0006">Acetoin catabolism</keyword>
<dbReference type="Pfam" id="PF00850">
    <property type="entry name" value="Hist_deacetyl"/>
    <property type="match status" value="1"/>
</dbReference>
<dbReference type="GO" id="GO:0045150">
    <property type="term" value="P:acetoin catabolic process"/>
    <property type="evidence" value="ECO:0007669"/>
    <property type="project" value="UniProtKB-UniPathway"/>
</dbReference>
<dbReference type="InterPro" id="IPR037138">
    <property type="entry name" value="His_deacetylse_dom_sf"/>
</dbReference>
<dbReference type="PANTHER" id="PTHR10625">
    <property type="entry name" value="HISTONE DEACETYLASE HDAC1-RELATED"/>
    <property type="match status" value="1"/>
</dbReference>
<dbReference type="InterPro" id="IPR023696">
    <property type="entry name" value="Ureohydrolase_dom_sf"/>
</dbReference>
<organism evidence="5">
    <name type="scientific">hydrothermal vent metagenome</name>
    <dbReference type="NCBI Taxonomy" id="652676"/>
    <lineage>
        <taxon>unclassified sequences</taxon>
        <taxon>metagenomes</taxon>
        <taxon>ecological metagenomes</taxon>
    </lineage>
</organism>
<gene>
    <name evidence="5" type="ORF">MNBD_GAMMA12-685</name>
</gene>
<feature type="domain" description="Histone deacetylase" evidence="4">
    <location>
        <begin position="27"/>
        <end position="318"/>
    </location>
</feature>
<comment type="pathway">
    <text evidence="1">Ketone degradation; acetoin degradation.</text>
</comment>
<evidence type="ECO:0000256" key="3">
    <source>
        <dbReference type="ARBA" id="ARBA00022627"/>
    </source>
</evidence>
<dbReference type="Gene3D" id="3.40.800.20">
    <property type="entry name" value="Histone deacetylase domain"/>
    <property type="match status" value="1"/>
</dbReference>
<dbReference type="InterPro" id="IPR003085">
    <property type="entry name" value="AcuC"/>
</dbReference>
<dbReference type="SUPFAM" id="SSF52768">
    <property type="entry name" value="Arginase/deacetylase"/>
    <property type="match status" value="1"/>
</dbReference>